<evidence type="ECO:0000313" key="1">
    <source>
        <dbReference type="EMBL" id="EED14398.1"/>
    </source>
</evidence>
<dbReference type="PhylomeDB" id="B8MPF9"/>
<dbReference type="AlphaFoldDB" id="B8MPF9"/>
<dbReference type="VEuPathDB" id="FungiDB:TSTA_106070"/>
<dbReference type="GeneID" id="8100466"/>
<protein>
    <submittedName>
        <fullName evidence="1">Uncharacterized protein</fullName>
    </submittedName>
</protein>
<organism evidence="1 2">
    <name type="scientific">Talaromyces stipitatus (strain ATCC 10500 / CBS 375.48 / QM 6759 / NRRL 1006)</name>
    <name type="common">Penicillium stipitatum</name>
    <dbReference type="NCBI Taxonomy" id="441959"/>
    <lineage>
        <taxon>Eukaryota</taxon>
        <taxon>Fungi</taxon>
        <taxon>Dikarya</taxon>
        <taxon>Ascomycota</taxon>
        <taxon>Pezizomycotina</taxon>
        <taxon>Eurotiomycetes</taxon>
        <taxon>Eurotiomycetidae</taxon>
        <taxon>Eurotiales</taxon>
        <taxon>Trichocomaceae</taxon>
        <taxon>Talaromyces</taxon>
        <taxon>Talaromyces sect. Talaromyces</taxon>
    </lineage>
</organism>
<name>B8MPF9_TALSN</name>
<dbReference type="InParanoid" id="B8MPF9"/>
<dbReference type="EMBL" id="EQ962658">
    <property type="protein sequence ID" value="EED14398.1"/>
    <property type="molecule type" value="Genomic_DNA"/>
</dbReference>
<dbReference type="OrthoDB" id="5077812at2759"/>
<accession>B8MPF9</accession>
<evidence type="ECO:0000313" key="2">
    <source>
        <dbReference type="Proteomes" id="UP000001745"/>
    </source>
</evidence>
<gene>
    <name evidence="1" type="ORF">TSTA_106070</name>
</gene>
<sequence length="117" mass="13365">MLILITHFEDVQNRSLINPLQYASWHPRESRENAHARIGASIGCTKEQIAANFIAFQHTIPSSDIVIFSDRSRLVDRFVGGSYIRLQAHYQFLYSSLLYGHRKEVFNIEVEAALAST</sequence>
<reference evidence="2" key="1">
    <citation type="journal article" date="2015" name="Genome Announc.">
        <title>Genome sequence of the AIDS-associated pathogen Penicillium marneffei (ATCC18224) and its near taxonomic relative Talaromyces stipitatus (ATCC10500).</title>
        <authorList>
            <person name="Nierman W.C."/>
            <person name="Fedorova-Abrams N.D."/>
            <person name="Andrianopoulos A."/>
        </authorList>
    </citation>
    <scope>NUCLEOTIDE SEQUENCE [LARGE SCALE GENOMIC DNA]</scope>
    <source>
        <strain evidence="2">ATCC 10500 / CBS 375.48 / QM 6759 / NRRL 1006</strain>
    </source>
</reference>
<dbReference type="RefSeq" id="XP_002486636.1">
    <property type="nucleotide sequence ID" value="XM_002486591.1"/>
</dbReference>
<dbReference type="Proteomes" id="UP000001745">
    <property type="component" value="Unassembled WGS sequence"/>
</dbReference>
<dbReference type="HOGENOM" id="CLU_2160106_0_0_1"/>
<proteinExistence type="predicted"/>
<keyword evidence="2" id="KW-1185">Reference proteome</keyword>